<dbReference type="Pfam" id="PF00486">
    <property type="entry name" value="Trans_reg_C"/>
    <property type="match status" value="1"/>
</dbReference>
<protein>
    <submittedName>
        <fullName evidence="10">Response regulator receiver:Transcriptional regulatory protein, C-terminal</fullName>
    </submittedName>
</protein>
<evidence type="ECO:0000256" key="6">
    <source>
        <dbReference type="PROSITE-ProRule" id="PRU00169"/>
    </source>
</evidence>
<dbReference type="InterPro" id="IPR036388">
    <property type="entry name" value="WH-like_DNA-bd_sf"/>
</dbReference>
<dbReference type="OrthoDB" id="165980at2"/>
<dbReference type="Gene3D" id="1.10.10.10">
    <property type="entry name" value="Winged helix-like DNA-binding domain superfamily/Winged helix DNA-binding domain"/>
    <property type="match status" value="1"/>
</dbReference>
<dbReference type="SUPFAM" id="SSF46894">
    <property type="entry name" value="C-terminal effector domain of the bipartite response regulators"/>
    <property type="match status" value="1"/>
</dbReference>
<dbReference type="eggNOG" id="COG0745">
    <property type="taxonomic scope" value="Bacteria"/>
</dbReference>
<dbReference type="PROSITE" id="PS51755">
    <property type="entry name" value="OMPR_PHOB"/>
    <property type="match status" value="1"/>
</dbReference>
<dbReference type="GO" id="GO:0006355">
    <property type="term" value="P:regulation of DNA-templated transcription"/>
    <property type="evidence" value="ECO:0007669"/>
    <property type="project" value="InterPro"/>
</dbReference>
<accession>Q47JJ8</accession>
<keyword evidence="5" id="KW-0804">Transcription</keyword>
<sequence length="243" mass="27010">MKDNESAKLIAIVEDDPDVAKIIEQVLGDFGFRTCWCRSAGDLLRRLRTLAPDLCIIDLGLPDMDGLEAMQRVRAQSGCGILILTGRAHVSDRVMGLELGADDYVLKPFEPRELVARVRSIVRRRESSETPARQIAEFGGWRFNLSNNRLTAPNGDELALSTAESELLKVFVSHPNRILQREKLMGSRDLAPSDRAIDVRISRLRRKLEPDPQSPAFLKTVYGAGYLFLAAVSWSGEPGASQH</sequence>
<dbReference type="EMBL" id="CP000089">
    <property type="protein sequence ID" value="AAZ44983.1"/>
    <property type="molecule type" value="Genomic_DNA"/>
</dbReference>
<evidence type="ECO:0000313" key="10">
    <source>
        <dbReference type="EMBL" id="AAZ44983.1"/>
    </source>
</evidence>
<evidence type="ECO:0000256" key="4">
    <source>
        <dbReference type="ARBA" id="ARBA00023125"/>
    </source>
</evidence>
<reference evidence="10" key="1">
    <citation type="submission" date="2005-08" db="EMBL/GenBank/DDBJ databases">
        <title>Complete sequence of Dechloromonas aromatica RCB.</title>
        <authorList>
            <person name="Salinero K.K."/>
            <person name="Copeland A."/>
            <person name="Lucas S."/>
            <person name="Lapidus A."/>
            <person name="Barry K."/>
            <person name="Detter J.C."/>
            <person name="Glavina T."/>
            <person name="Hammon N."/>
            <person name="Israni S."/>
            <person name="Pitluck S."/>
            <person name="Di Bartolo G."/>
            <person name="Trong S."/>
            <person name="Schmutz J."/>
            <person name="Larimer F."/>
            <person name="Land M."/>
            <person name="Ivanova N."/>
            <person name="Richardson P."/>
        </authorList>
    </citation>
    <scope>NUCLEOTIDE SEQUENCE</scope>
    <source>
        <strain evidence="10">RCB</strain>
    </source>
</reference>
<dbReference type="AlphaFoldDB" id="Q47JJ8"/>
<keyword evidence="2" id="KW-0902">Two-component regulatory system</keyword>
<evidence type="ECO:0000256" key="7">
    <source>
        <dbReference type="PROSITE-ProRule" id="PRU01091"/>
    </source>
</evidence>
<dbReference type="GO" id="GO:0005829">
    <property type="term" value="C:cytosol"/>
    <property type="evidence" value="ECO:0007669"/>
    <property type="project" value="TreeGrafter"/>
</dbReference>
<dbReference type="HOGENOM" id="CLU_000445_30_4_4"/>
<feature type="DNA-binding region" description="OmpR/PhoB-type" evidence="7">
    <location>
        <begin position="133"/>
        <end position="230"/>
    </location>
</feature>
<keyword evidence="1 6" id="KW-0597">Phosphoprotein</keyword>
<gene>
    <name evidence="10" type="ordered locus">Daro_0224</name>
</gene>
<evidence type="ECO:0000259" key="9">
    <source>
        <dbReference type="PROSITE" id="PS51755"/>
    </source>
</evidence>
<organism evidence="10">
    <name type="scientific">Dechloromonas aromatica (strain RCB)</name>
    <dbReference type="NCBI Taxonomy" id="159087"/>
    <lineage>
        <taxon>Bacteria</taxon>
        <taxon>Pseudomonadati</taxon>
        <taxon>Pseudomonadota</taxon>
        <taxon>Betaproteobacteria</taxon>
        <taxon>Rhodocyclales</taxon>
        <taxon>Azonexaceae</taxon>
        <taxon>Dechloromonas</taxon>
    </lineage>
</organism>
<dbReference type="PANTHER" id="PTHR48111">
    <property type="entry name" value="REGULATOR OF RPOS"/>
    <property type="match status" value="1"/>
</dbReference>
<dbReference type="GO" id="GO:0000156">
    <property type="term" value="F:phosphorelay response regulator activity"/>
    <property type="evidence" value="ECO:0007669"/>
    <property type="project" value="TreeGrafter"/>
</dbReference>
<dbReference type="InterPro" id="IPR001789">
    <property type="entry name" value="Sig_transdc_resp-reg_receiver"/>
</dbReference>
<dbReference type="PANTHER" id="PTHR48111:SF4">
    <property type="entry name" value="DNA-BINDING DUAL TRANSCRIPTIONAL REGULATOR OMPR"/>
    <property type="match status" value="1"/>
</dbReference>
<dbReference type="GO" id="GO:0000976">
    <property type="term" value="F:transcription cis-regulatory region binding"/>
    <property type="evidence" value="ECO:0007669"/>
    <property type="project" value="TreeGrafter"/>
</dbReference>
<dbReference type="Gene3D" id="3.40.50.2300">
    <property type="match status" value="1"/>
</dbReference>
<name>Q47JJ8_DECAR</name>
<dbReference type="SUPFAM" id="SSF52172">
    <property type="entry name" value="CheY-like"/>
    <property type="match status" value="1"/>
</dbReference>
<dbReference type="CDD" id="cd00383">
    <property type="entry name" value="trans_reg_C"/>
    <property type="match status" value="1"/>
</dbReference>
<dbReference type="InterPro" id="IPR001867">
    <property type="entry name" value="OmpR/PhoB-type_DNA-bd"/>
</dbReference>
<keyword evidence="4 7" id="KW-0238">DNA-binding</keyword>
<proteinExistence type="predicted"/>
<dbReference type="GO" id="GO:0032993">
    <property type="term" value="C:protein-DNA complex"/>
    <property type="evidence" value="ECO:0007669"/>
    <property type="project" value="TreeGrafter"/>
</dbReference>
<dbReference type="Gene3D" id="6.10.250.690">
    <property type="match status" value="1"/>
</dbReference>
<evidence type="ECO:0000259" key="8">
    <source>
        <dbReference type="PROSITE" id="PS50110"/>
    </source>
</evidence>
<keyword evidence="3" id="KW-0805">Transcription regulation</keyword>
<dbReference type="InterPro" id="IPR016032">
    <property type="entry name" value="Sig_transdc_resp-reg_C-effctor"/>
</dbReference>
<dbReference type="InterPro" id="IPR011006">
    <property type="entry name" value="CheY-like_superfamily"/>
</dbReference>
<dbReference type="STRING" id="159087.Daro_0224"/>
<evidence type="ECO:0000256" key="2">
    <source>
        <dbReference type="ARBA" id="ARBA00023012"/>
    </source>
</evidence>
<dbReference type="Pfam" id="PF00072">
    <property type="entry name" value="Response_reg"/>
    <property type="match status" value="1"/>
</dbReference>
<evidence type="ECO:0000256" key="3">
    <source>
        <dbReference type="ARBA" id="ARBA00023015"/>
    </source>
</evidence>
<feature type="domain" description="Response regulatory" evidence="8">
    <location>
        <begin position="9"/>
        <end position="122"/>
    </location>
</feature>
<feature type="domain" description="OmpR/PhoB-type" evidence="9">
    <location>
        <begin position="133"/>
        <end position="230"/>
    </location>
</feature>
<dbReference type="KEGG" id="dar:Daro_0224"/>
<dbReference type="SMART" id="SM00862">
    <property type="entry name" value="Trans_reg_C"/>
    <property type="match status" value="1"/>
</dbReference>
<evidence type="ECO:0000256" key="5">
    <source>
        <dbReference type="ARBA" id="ARBA00023163"/>
    </source>
</evidence>
<dbReference type="InterPro" id="IPR039420">
    <property type="entry name" value="WalR-like"/>
</dbReference>
<dbReference type="PROSITE" id="PS50110">
    <property type="entry name" value="RESPONSE_REGULATORY"/>
    <property type="match status" value="1"/>
</dbReference>
<feature type="modified residue" description="4-aspartylphosphate" evidence="6">
    <location>
        <position position="58"/>
    </location>
</feature>
<evidence type="ECO:0000256" key="1">
    <source>
        <dbReference type="ARBA" id="ARBA00022553"/>
    </source>
</evidence>
<dbReference type="SMART" id="SM00448">
    <property type="entry name" value="REC"/>
    <property type="match status" value="1"/>
</dbReference>